<evidence type="ECO:0000256" key="2">
    <source>
        <dbReference type="ARBA" id="ARBA00023235"/>
    </source>
</evidence>
<dbReference type="GO" id="GO:0140098">
    <property type="term" value="F:catalytic activity, acting on RNA"/>
    <property type="evidence" value="ECO:0007669"/>
    <property type="project" value="UniProtKB-ARBA"/>
</dbReference>
<gene>
    <name evidence="4" type="ORF">OD816_000706</name>
</gene>
<dbReference type="Proteomes" id="UP001144110">
    <property type="component" value="Unassembled WGS sequence"/>
</dbReference>
<organism evidence="4 5">
    <name type="scientific">Candidatus Thermodesulfobacterium syntrophicum</name>
    <dbReference type="NCBI Taxonomy" id="3060442"/>
    <lineage>
        <taxon>Bacteria</taxon>
        <taxon>Pseudomonadati</taxon>
        <taxon>Thermodesulfobacteriota</taxon>
        <taxon>Thermodesulfobacteria</taxon>
        <taxon>Thermodesulfobacteriales</taxon>
        <taxon>Thermodesulfobacteriaceae</taxon>
        <taxon>Thermodesulfobacterium</taxon>
    </lineage>
</organism>
<dbReference type="AlphaFoldDB" id="A0AAE3P405"/>
<sequence length="248" mass="28925">MKRLINLSEILYEDKHILIVNKPAGLVVQGARREEESLLKILKNFIKERDNKSGNVFLGVVHKLDKMVSGVLMFAKRSKAAKRIFESFQKKEVIKVYLAKVEGKFKGEGVWEDYLMWDCKKRKSVVLKRFSESAKKAITVYSVLCHSQRETCVLLLPITGRKHQLRSVLSERGYPIIGDIKYGSQRKVLDGKAILLHSLYLQFPHPISKEKLEFWAEVPDYFFFDVKCRDKVFQLLKRVQKYWDSGKI</sequence>
<dbReference type="PANTHER" id="PTHR21600">
    <property type="entry name" value="MITOCHONDRIAL RNA PSEUDOURIDINE SYNTHASE"/>
    <property type="match status" value="1"/>
</dbReference>
<dbReference type="GO" id="GO:0003723">
    <property type="term" value="F:RNA binding"/>
    <property type="evidence" value="ECO:0007669"/>
    <property type="project" value="InterPro"/>
</dbReference>
<dbReference type="GO" id="GO:0006396">
    <property type="term" value="P:RNA processing"/>
    <property type="evidence" value="ECO:0007669"/>
    <property type="project" value="UniProtKB-ARBA"/>
</dbReference>
<name>A0AAE3P405_9BACT</name>
<dbReference type="CDD" id="cd02869">
    <property type="entry name" value="PseudoU_synth_RluA_like"/>
    <property type="match status" value="1"/>
</dbReference>
<feature type="domain" description="Pseudouridine synthase RsuA/RluA-like" evidence="3">
    <location>
        <begin position="16"/>
        <end position="170"/>
    </location>
</feature>
<evidence type="ECO:0000256" key="1">
    <source>
        <dbReference type="ARBA" id="ARBA00010876"/>
    </source>
</evidence>
<comment type="caution">
    <text evidence="4">The sequence shown here is derived from an EMBL/GenBank/DDBJ whole genome shotgun (WGS) entry which is preliminary data.</text>
</comment>
<dbReference type="GO" id="GO:0001522">
    <property type="term" value="P:pseudouridine synthesis"/>
    <property type="evidence" value="ECO:0007669"/>
    <property type="project" value="InterPro"/>
</dbReference>
<comment type="similarity">
    <text evidence="1">Belongs to the pseudouridine synthase RluA family.</text>
</comment>
<reference evidence="4" key="1">
    <citation type="submission" date="2022-11" db="EMBL/GenBank/DDBJ databases">
        <title>Candidatus Alkanophaga archaea from heated hydrothermal vent sediment oxidize petroleum alkanes.</title>
        <authorList>
            <person name="Zehnle H."/>
            <person name="Laso-Perez R."/>
            <person name="Lipp J."/>
            <person name="Teske A."/>
            <person name="Wegener G."/>
        </authorList>
    </citation>
    <scope>NUCLEOTIDE SEQUENCE</scope>
    <source>
        <strain evidence="4">MCA70</strain>
    </source>
</reference>
<dbReference type="InterPro" id="IPR006145">
    <property type="entry name" value="PsdUridine_synth_RsuA/RluA"/>
</dbReference>
<proteinExistence type="inferred from homology"/>
<accession>A0AAE3P405</accession>
<dbReference type="EMBL" id="JAPHEG010000003">
    <property type="protein sequence ID" value="MDF2953461.1"/>
    <property type="molecule type" value="Genomic_DNA"/>
</dbReference>
<keyword evidence="2" id="KW-0413">Isomerase</keyword>
<dbReference type="GO" id="GO:0009982">
    <property type="term" value="F:pseudouridine synthase activity"/>
    <property type="evidence" value="ECO:0007669"/>
    <property type="project" value="InterPro"/>
</dbReference>
<evidence type="ECO:0000259" key="3">
    <source>
        <dbReference type="Pfam" id="PF00849"/>
    </source>
</evidence>
<dbReference type="InterPro" id="IPR020103">
    <property type="entry name" value="PsdUridine_synth_cat_dom_sf"/>
</dbReference>
<dbReference type="InterPro" id="IPR050188">
    <property type="entry name" value="RluA_PseudoU_synthase"/>
</dbReference>
<evidence type="ECO:0000313" key="5">
    <source>
        <dbReference type="Proteomes" id="UP001144110"/>
    </source>
</evidence>
<evidence type="ECO:0000313" key="4">
    <source>
        <dbReference type="EMBL" id="MDF2953461.1"/>
    </source>
</evidence>
<dbReference type="Pfam" id="PF00849">
    <property type="entry name" value="PseudoU_synth_2"/>
    <property type="match status" value="1"/>
</dbReference>
<protein>
    <submittedName>
        <fullName evidence="4">Pseudouridine synthase RluA</fullName>
    </submittedName>
</protein>
<dbReference type="PANTHER" id="PTHR21600:SF83">
    <property type="entry name" value="PSEUDOURIDYLATE SYNTHASE RPUSD4, MITOCHONDRIAL"/>
    <property type="match status" value="1"/>
</dbReference>
<dbReference type="Gene3D" id="3.30.2350.10">
    <property type="entry name" value="Pseudouridine synthase"/>
    <property type="match status" value="1"/>
</dbReference>
<dbReference type="SUPFAM" id="SSF55120">
    <property type="entry name" value="Pseudouridine synthase"/>
    <property type="match status" value="1"/>
</dbReference>